<gene>
    <name evidence="1" type="ORF">T05_12902</name>
</gene>
<sequence>MVFNNFIPFEDMVGKRFFSLLYGCFLKLNDRVTGKFTKSGQIFSFGEPNRSMISRIWSISPVPGNSGLWRSSSPNTQAVAQMSMAEVIRSLSKSSSGALYHMVTTLGVIRGSGLPQVRAKPKSDIFNVPSSLRSKFDAFRSRWTM</sequence>
<proteinExistence type="predicted"/>
<dbReference type="Proteomes" id="UP000055048">
    <property type="component" value="Unassembled WGS sequence"/>
</dbReference>
<accession>A0A0V0U773</accession>
<name>A0A0V0U773_9BILA</name>
<protein>
    <submittedName>
        <fullName evidence="1">Uncharacterized protein</fullName>
    </submittedName>
</protein>
<dbReference type="AlphaFoldDB" id="A0A0V0U773"/>
<dbReference type="EMBL" id="JYDJ01000048">
    <property type="protein sequence ID" value="KRX47094.1"/>
    <property type="molecule type" value="Genomic_DNA"/>
</dbReference>
<comment type="caution">
    <text evidence="1">The sequence shown here is derived from an EMBL/GenBank/DDBJ whole genome shotgun (WGS) entry which is preliminary data.</text>
</comment>
<evidence type="ECO:0000313" key="2">
    <source>
        <dbReference type="Proteomes" id="UP000055048"/>
    </source>
</evidence>
<keyword evidence="2" id="KW-1185">Reference proteome</keyword>
<reference evidence="1 2" key="1">
    <citation type="submission" date="2015-01" db="EMBL/GenBank/DDBJ databases">
        <title>Evolution of Trichinella species and genotypes.</title>
        <authorList>
            <person name="Korhonen P.K."/>
            <person name="Edoardo P."/>
            <person name="Giuseppe L.R."/>
            <person name="Gasser R.B."/>
        </authorList>
    </citation>
    <scope>NUCLEOTIDE SEQUENCE [LARGE SCALE GENOMIC DNA]</scope>
    <source>
        <strain evidence="1">ISS417</strain>
    </source>
</reference>
<organism evidence="1 2">
    <name type="scientific">Trichinella murrelli</name>
    <dbReference type="NCBI Taxonomy" id="144512"/>
    <lineage>
        <taxon>Eukaryota</taxon>
        <taxon>Metazoa</taxon>
        <taxon>Ecdysozoa</taxon>
        <taxon>Nematoda</taxon>
        <taxon>Enoplea</taxon>
        <taxon>Dorylaimia</taxon>
        <taxon>Trichinellida</taxon>
        <taxon>Trichinellidae</taxon>
        <taxon>Trichinella</taxon>
    </lineage>
</organism>
<evidence type="ECO:0000313" key="1">
    <source>
        <dbReference type="EMBL" id="KRX47094.1"/>
    </source>
</evidence>